<reference evidence="6 7" key="1">
    <citation type="submission" date="2024-10" db="EMBL/GenBank/DDBJ databases">
        <authorList>
            <person name="Kim D."/>
        </authorList>
    </citation>
    <scope>NUCLEOTIDE SEQUENCE [LARGE SCALE GENOMIC DNA]</scope>
    <source>
        <strain evidence="6">Taebaek</strain>
    </source>
</reference>
<evidence type="ECO:0000256" key="4">
    <source>
        <dbReference type="ARBA" id="ARBA00023136"/>
    </source>
</evidence>
<dbReference type="Pfam" id="PF09799">
    <property type="entry name" value="Transmemb_17"/>
    <property type="match status" value="1"/>
</dbReference>
<evidence type="ECO:0000256" key="5">
    <source>
        <dbReference type="SAM" id="Phobius"/>
    </source>
</evidence>
<sequence>MCRRRLASVVRVECLRRTVRQQRWHTRQATGGGGPTDTAQAMRMRTTTMTVQSDKILSSVPLELLLRVNSKFSILFCLLTYALFIYKIFSLPYPLHVLLSEAFIVLLFGPIEAFRISSARTGNLTETSSELFFSLLLGIAAAAICAYLAMLQTYVAFVEQIGAGIEFVLVTLEALLQLLTMISFSTNRST</sequence>
<feature type="transmembrane region" description="Helical" evidence="5">
    <location>
        <begin position="161"/>
        <end position="184"/>
    </location>
</feature>
<dbReference type="AlphaFoldDB" id="A0ABD2JAV6"/>
<accession>A0ABD2JAV6</accession>
<evidence type="ECO:0000313" key="6">
    <source>
        <dbReference type="EMBL" id="KAL3087682.1"/>
    </source>
</evidence>
<protein>
    <submittedName>
        <fullName evidence="6">Uncharacterized protein</fullName>
    </submittedName>
</protein>
<feature type="transmembrane region" description="Helical" evidence="5">
    <location>
        <begin position="131"/>
        <end position="155"/>
    </location>
</feature>
<keyword evidence="3 5" id="KW-1133">Transmembrane helix</keyword>
<dbReference type="PANTHER" id="PTHR13531">
    <property type="entry name" value="GEO07735P1-RELATED-RELATED"/>
    <property type="match status" value="1"/>
</dbReference>
<gene>
    <name evidence="6" type="ORF">niasHS_008660</name>
</gene>
<evidence type="ECO:0000256" key="2">
    <source>
        <dbReference type="ARBA" id="ARBA00022692"/>
    </source>
</evidence>
<feature type="transmembrane region" description="Helical" evidence="5">
    <location>
        <begin position="72"/>
        <end position="89"/>
    </location>
</feature>
<name>A0ABD2JAV6_HETSC</name>
<proteinExistence type="predicted"/>
<organism evidence="6 7">
    <name type="scientific">Heterodera schachtii</name>
    <name type="common">Sugarbeet cyst nematode worm</name>
    <name type="synonym">Tylenchus schachtii</name>
    <dbReference type="NCBI Taxonomy" id="97005"/>
    <lineage>
        <taxon>Eukaryota</taxon>
        <taxon>Metazoa</taxon>
        <taxon>Ecdysozoa</taxon>
        <taxon>Nematoda</taxon>
        <taxon>Chromadorea</taxon>
        <taxon>Rhabditida</taxon>
        <taxon>Tylenchina</taxon>
        <taxon>Tylenchomorpha</taxon>
        <taxon>Tylenchoidea</taxon>
        <taxon>Heteroderidae</taxon>
        <taxon>Heteroderinae</taxon>
        <taxon>Heterodera</taxon>
    </lineage>
</organism>
<dbReference type="GO" id="GO:0016020">
    <property type="term" value="C:membrane"/>
    <property type="evidence" value="ECO:0007669"/>
    <property type="project" value="UniProtKB-SubCell"/>
</dbReference>
<dbReference type="InterPro" id="IPR019184">
    <property type="entry name" value="Uncharacterised_TM-17"/>
</dbReference>
<keyword evidence="4 5" id="KW-0472">Membrane</keyword>
<keyword evidence="7" id="KW-1185">Reference proteome</keyword>
<comment type="subcellular location">
    <subcellularLocation>
        <location evidence="1">Membrane</location>
        <topology evidence="1">Multi-pass membrane protein</topology>
    </subcellularLocation>
</comment>
<dbReference type="Proteomes" id="UP001620645">
    <property type="component" value="Unassembled WGS sequence"/>
</dbReference>
<evidence type="ECO:0000313" key="7">
    <source>
        <dbReference type="Proteomes" id="UP001620645"/>
    </source>
</evidence>
<comment type="caution">
    <text evidence="6">The sequence shown here is derived from an EMBL/GenBank/DDBJ whole genome shotgun (WGS) entry which is preliminary data.</text>
</comment>
<keyword evidence="2 5" id="KW-0812">Transmembrane</keyword>
<feature type="transmembrane region" description="Helical" evidence="5">
    <location>
        <begin position="95"/>
        <end position="111"/>
    </location>
</feature>
<evidence type="ECO:0000256" key="1">
    <source>
        <dbReference type="ARBA" id="ARBA00004141"/>
    </source>
</evidence>
<dbReference type="EMBL" id="JBICCN010000175">
    <property type="protein sequence ID" value="KAL3087682.1"/>
    <property type="molecule type" value="Genomic_DNA"/>
</dbReference>
<dbReference type="PANTHER" id="PTHR13531:SF0">
    <property type="entry name" value="GEO07735P1-RELATED"/>
    <property type="match status" value="1"/>
</dbReference>
<evidence type="ECO:0000256" key="3">
    <source>
        <dbReference type="ARBA" id="ARBA00022989"/>
    </source>
</evidence>